<dbReference type="AlphaFoldDB" id="A0A7W4JQT7"/>
<dbReference type="Proteomes" id="UP000555756">
    <property type="component" value="Unassembled WGS sequence"/>
</dbReference>
<sequence length="654" mass="68976">MANVGAKVTISAVDRASAIVDRINGRLDRMRAPVERLRSSFGRFAHLSGLSTLNNGMARVGRSALGVFRTMGQIVPVLGTITGAASVAGVYRLATAWAEVGTRLGTAARAMGMAPKRLQSMRGAAELAGGSGDAMGDALQQLSTTRWEAANGFAPEAAAQFQALGISLRELQTIAPDKMFERIAQKIRAIRDPAARTIAAFAAFGGAAQGLMPILNETEDQYQADVRLADKYGASTERNTDAARRFNHSFVALRLASEGFGDSLAESLSPALEDLNGFFADLINNNREWISQKAGEYARDFARWMRNGGWQEIKDRIHRVYDEISGVVDGLGGWLDTAKQIAMIGAELWGASVVLRIGQVGMAILSLATSYRTLQAAKEAAAAAGGASSVAKGGVLAAVGRFGLGAAKRTALGWAAYEALHPSYTASNDTLSSDLRRSLRSDPTKNDGLFGIYARSVAAIEHARYDQMGGAGGAYAGRYQMGRGAITDAARWLHEAVPSQAQFLNDPGMQERFFRAYTASNQATLNAYSGSFRRMTDQQRLEVLGYAHNQGAGAALTFLSTGRVGSDANGTPGTAYSDLIARNLAASAPPVTVPPGNVNGPSLADAIALLRVEIRHENAPPGSTVRATSASPGVRVSSISQSRAMTPELSGGGL</sequence>
<organism evidence="2 3">
    <name type="scientific">Gluconacetobacter azotocaptans</name>
    <dbReference type="NCBI Taxonomy" id="142834"/>
    <lineage>
        <taxon>Bacteria</taxon>
        <taxon>Pseudomonadati</taxon>
        <taxon>Pseudomonadota</taxon>
        <taxon>Alphaproteobacteria</taxon>
        <taxon>Acetobacterales</taxon>
        <taxon>Acetobacteraceae</taxon>
        <taxon>Gluconacetobacter</taxon>
    </lineage>
</organism>
<evidence type="ECO:0000313" key="3">
    <source>
        <dbReference type="Proteomes" id="UP000555756"/>
    </source>
</evidence>
<feature type="compositionally biased region" description="Polar residues" evidence="1">
    <location>
        <begin position="625"/>
        <end position="644"/>
    </location>
</feature>
<keyword evidence="3" id="KW-1185">Reference proteome</keyword>
<comment type="caution">
    <text evidence="2">The sequence shown here is derived from an EMBL/GenBank/DDBJ whole genome shotgun (WGS) entry which is preliminary data.</text>
</comment>
<dbReference type="EMBL" id="JABEQF010000003">
    <property type="protein sequence ID" value="MBB2189214.1"/>
    <property type="molecule type" value="Genomic_DNA"/>
</dbReference>
<dbReference type="RefSeq" id="WP_183118406.1">
    <property type="nucleotide sequence ID" value="NZ_JABEQF010000003.1"/>
</dbReference>
<name>A0A7W4JQT7_9PROT</name>
<evidence type="ECO:0008006" key="4">
    <source>
        <dbReference type="Google" id="ProtNLM"/>
    </source>
</evidence>
<accession>A0A7W4JQT7</accession>
<gene>
    <name evidence="2" type="ORF">HLH34_04445</name>
</gene>
<feature type="region of interest" description="Disordered" evidence="1">
    <location>
        <begin position="619"/>
        <end position="654"/>
    </location>
</feature>
<protein>
    <recommendedName>
        <fullName evidence="4">Phage tail lysozyme domain-containing protein</fullName>
    </recommendedName>
</protein>
<evidence type="ECO:0000313" key="2">
    <source>
        <dbReference type="EMBL" id="MBB2189214.1"/>
    </source>
</evidence>
<proteinExistence type="predicted"/>
<evidence type="ECO:0000256" key="1">
    <source>
        <dbReference type="SAM" id="MobiDB-lite"/>
    </source>
</evidence>
<reference evidence="2 3" key="1">
    <citation type="submission" date="2020-04" db="EMBL/GenBank/DDBJ databases">
        <title>Description of novel Gluconacetobacter.</title>
        <authorList>
            <person name="Sombolestani A."/>
        </authorList>
    </citation>
    <scope>NUCLEOTIDE SEQUENCE [LARGE SCALE GENOMIC DNA]</scope>
    <source>
        <strain evidence="2 3">LMG 21311</strain>
    </source>
</reference>